<feature type="transmembrane region" description="Helical" evidence="6">
    <location>
        <begin position="487"/>
        <end position="504"/>
    </location>
</feature>
<dbReference type="GO" id="GO:0005737">
    <property type="term" value="C:cytoplasm"/>
    <property type="evidence" value="ECO:0007669"/>
    <property type="project" value="TreeGrafter"/>
</dbReference>
<evidence type="ECO:0000313" key="9">
    <source>
        <dbReference type="Proteomes" id="UP000039865"/>
    </source>
</evidence>
<dbReference type="OMA" id="EIDWCKQ"/>
<dbReference type="PANTHER" id="PTHR43570">
    <property type="entry name" value="ALDEHYDE DEHYDROGENASE"/>
    <property type="match status" value="1"/>
</dbReference>
<dbReference type="FunFam" id="3.40.309.10:FF:000003">
    <property type="entry name" value="Aldehyde dehydrogenase"/>
    <property type="match status" value="1"/>
</dbReference>
<reference evidence="8 9" key="1">
    <citation type="submission" date="2014-06" db="EMBL/GenBank/DDBJ databases">
        <authorList>
            <person name="Swart Estienne"/>
        </authorList>
    </citation>
    <scope>NUCLEOTIDE SEQUENCE [LARGE SCALE GENOMIC DNA]</scope>
    <source>
        <strain evidence="8 9">130c</strain>
    </source>
</reference>
<dbReference type="FunFam" id="3.40.605.10:FF:000004">
    <property type="entry name" value="Aldehyde dehydrogenase"/>
    <property type="match status" value="1"/>
</dbReference>
<sequence>MAEEILPKISKIFSITLISILDKLRKAFASGVTKPVEWRKQQLRQLLTGIQEMKIQMTTAIEKDLGKSPFVTEVTSIQPCLWDIEFSLSHVDEFVKDISLDTPMMFAPSSTQIRYEPLGVVMIYGSWNYPFVVTLKPLCQAITSGNCALIKPSELAPHSSRVIKDLVNNYLDKSCFDVIEGGPEVAIEAQKYQFDLICFTGSTQKGKLVAEAAGRFLTPCILELGGKCPAIIDESANIELAAAKISFARFNNSGQTCICTDYVLVHDSVKDQFVDRIKSKLRDHYGDDPNGNPHMGKVITEWHCDRLKNLIETSQGKILCGGTVKKDIKYVEPTIILNPKKDSPVMEEEIFGPILPILTFSKIEEVVDFINSKDKPLAVYYFGKYFRNPNRDKIMDTTTSGAFVQNDVLIHMINHEFGFGGVGGSGYGRYGGYEGFKAWSNPKSVMYRPALNFYPLNAFSPPFTPERQVQLRKLMKMSGTQNKTIKIVVWILVLLTIAILIGTLHSQIYHGIQDGCRNII</sequence>
<name>A0A078AD34_STYLE</name>
<keyword evidence="6" id="KW-0812">Transmembrane</keyword>
<dbReference type="InterPro" id="IPR016161">
    <property type="entry name" value="Ald_DH/histidinol_DH"/>
</dbReference>
<protein>
    <recommendedName>
        <fullName evidence="4">Aldehyde dehydrogenase</fullName>
    </recommendedName>
</protein>
<evidence type="ECO:0000256" key="6">
    <source>
        <dbReference type="SAM" id="Phobius"/>
    </source>
</evidence>
<dbReference type="PIRSF" id="PIRSF036492">
    <property type="entry name" value="ALDH"/>
    <property type="match status" value="1"/>
</dbReference>
<evidence type="ECO:0000256" key="2">
    <source>
        <dbReference type="ARBA" id="ARBA00023002"/>
    </source>
</evidence>
<dbReference type="OrthoDB" id="440325at2759"/>
<dbReference type="CDD" id="cd07087">
    <property type="entry name" value="ALDH_F3-13-14_CALDH-like"/>
    <property type="match status" value="1"/>
</dbReference>
<keyword evidence="2 4" id="KW-0560">Oxidoreductase</keyword>
<dbReference type="EMBL" id="CCKQ01007416">
    <property type="protein sequence ID" value="CDW78773.1"/>
    <property type="molecule type" value="Genomic_DNA"/>
</dbReference>
<feature type="domain" description="Aldehyde dehydrogenase" evidence="7">
    <location>
        <begin position="22"/>
        <end position="445"/>
    </location>
</feature>
<dbReference type="AlphaFoldDB" id="A0A078AD34"/>
<accession>A0A078AD34</accession>
<gene>
    <name evidence="8" type="primary">Contig17480.g18591</name>
    <name evidence="8" type="ORF">STYLEM_7757</name>
</gene>
<dbReference type="GO" id="GO:0006081">
    <property type="term" value="P:aldehyde metabolic process"/>
    <property type="evidence" value="ECO:0007669"/>
    <property type="project" value="InterPro"/>
</dbReference>
<dbReference type="Gene3D" id="3.40.309.10">
    <property type="entry name" value="Aldehyde Dehydrogenase, Chain A, domain 2"/>
    <property type="match status" value="1"/>
</dbReference>
<dbReference type="Pfam" id="PF00171">
    <property type="entry name" value="Aldedh"/>
    <property type="match status" value="1"/>
</dbReference>
<dbReference type="InterPro" id="IPR015590">
    <property type="entry name" value="Aldehyde_DH_dom"/>
</dbReference>
<keyword evidence="9" id="KW-1185">Reference proteome</keyword>
<dbReference type="SUPFAM" id="SSF53720">
    <property type="entry name" value="ALDH-like"/>
    <property type="match status" value="1"/>
</dbReference>
<comment type="similarity">
    <text evidence="1 4">Belongs to the aldehyde dehydrogenase family.</text>
</comment>
<evidence type="ECO:0000256" key="3">
    <source>
        <dbReference type="ARBA" id="ARBA00023027"/>
    </source>
</evidence>
<feature type="active site" evidence="5">
    <location>
        <position position="257"/>
    </location>
</feature>
<evidence type="ECO:0000259" key="7">
    <source>
        <dbReference type="Pfam" id="PF00171"/>
    </source>
</evidence>
<dbReference type="InterPro" id="IPR016162">
    <property type="entry name" value="Ald_DH_N"/>
</dbReference>
<dbReference type="InterPro" id="IPR012394">
    <property type="entry name" value="Aldehyde_DH_NAD(P)"/>
</dbReference>
<evidence type="ECO:0000256" key="1">
    <source>
        <dbReference type="ARBA" id="ARBA00009986"/>
    </source>
</evidence>
<keyword evidence="6" id="KW-0472">Membrane</keyword>
<keyword evidence="6" id="KW-1133">Transmembrane helix</keyword>
<dbReference type="InParanoid" id="A0A078AD34"/>
<dbReference type="InterPro" id="IPR016160">
    <property type="entry name" value="Ald_DH_CS_CYS"/>
</dbReference>
<dbReference type="InterPro" id="IPR016163">
    <property type="entry name" value="Ald_DH_C"/>
</dbReference>
<evidence type="ECO:0000256" key="5">
    <source>
        <dbReference type="PIRSR" id="PIRSR036492-1"/>
    </source>
</evidence>
<dbReference type="GO" id="GO:0004029">
    <property type="term" value="F:aldehyde dehydrogenase (NAD+) activity"/>
    <property type="evidence" value="ECO:0007669"/>
    <property type="project" value="TreeGrafter"/>
</dbReference>
<evidence type="ECO:0000313" key="8">
    <source>
        <dbReference type="EMBL" id="CDW78773.1"/>
    </source>
</evidence>
<dbReference type="PANTHER" id="PTHR43570:SF16">
    <property type="entry name" value="ALDEHYDE DEHYDROGENASE TYPE III, ISOFORM Q"/>
    <property type="match status" value="1"/>
</dbReference>
<organism evidence="8 9">
    <name type="scientific">Stylonychia lemnae</name>
    <name type="common">Ciliate</name>
    <dbReference type="NCBI Taxonomy" id="5949"/>
    <lineage>
        <taxon>Eukaryota</taxon>
        <taxon>Sar</taxon>
        <taxon>Alveolata</taxon>
        <taxon>Ciliophora</taxon>
        <taxon>Intramacronucleata</taxon>
        <taxon>Spirotrichea</taxon>
        <taxon>Stichotrichia</taxon>
        <taxon>Sporadotrichida</taxon>
        <taxon>Oxytrichidae</taxon>
        <taxon>Stylonychinae</taxon>
        <taxon>Stylonychia</taxon>
    </lineage>
</organism>
<feature type="active site" evidence="5">
    <location>
        <position position="223"/>
    </location>
</feature>
<dbReference type="Proteomes" id="UP000039865">
    <property type="component" value="Unassembled WGS sequence"/>
</dbReference>
<keyword evidence="3" id="KW-0520">NAD</keyword>
<dbReference type="Gene3D" id="3.40.605.10">
    <property type="entry name" value="Aldehyde Dehydrogenase, Chain A, domain 1"/>
    <property type="match status" value="1"/>
</dbReference>
<evidence type="ECO:0000256" key="4">
    <source>
        <dbReference type="PIRNR" id="PIRNR036492"/>
    </source>
</evidence>
<proteinExistence type="inferred from homology"/>
<dbReference type="PROSITE" id="PS00070">
    <property type="entry name" value="ALDEHYDE_DEHYDR_CYS"/>
    <property type="match status" value="1"/>
</dbReference>